<evidence type="ECO:0000256" key="2">
    <source>
        <dbReference type="ARBA" id="ARBA00022475"/>
    </source>
</evidence>
<dbReference type="InterPro" id="IPR022791">
    <property type="entry name" value="L-PG_synthase/AglD"/>
</dbReference>
<reference evidence="7 8" key="1">
    <citation type="submission" date="2019-03" db="EMBL/GenBank/DDBJ databases">
        <title>Genomic Encyclopedia of Archaeal and Bacterial Type Strains, Phase II (KMG-II): from individual species to whole genera.</title>
        <authorList>
            <person name="Goeker M."/>
        </authorList>
    </citation>
    <scope>NUCLEOTIDE SEQUENCE [LARGE SCALE GENOMIC DNA]</scope>
    <source>
        <strain evidence="7 8">DSM 19034</strain>
    </source>
</reference>
<keyword evidence="4 6" id="KW-1133">Transmembrane helix</keyword>
<dbReference type="RefSeq" id="WP_133556313.1">
    <property type="nucleotide sequence ID" value="NZ_SNWM01000003.1"/>
</dbReference>
<dbReference type="GO" id="GO:0005886">
    <property type="term" value="C:plasma membrane"/>
    <property type="evidence" value="ECO:0007669"/>
    <property type="project" value="UniProtKB-SubCell"/>
</dbReference>
<comment type="caution">
    <text evidence="7">The sequence shown here is derived from an EMBL/GenBank/DDBJ whole genome shotgun (WGS) entry which is preliminary data.</text>
</comment>
<feature type="transmembrane region" description="Helical" evidence="6">
    <location>
        <begin position="112"/>
        <end position="139"/>
    </location>
</feature>
<proteinExistence type="predicted"/>
<feature type="transmembrane region" description="Helical" evidence="6">
    <location>
        <begin position="268"/>
        <end position="287"/>
    </location>
</feature>
<comment type="subcellular location">
    <subcellularLocation>
        <location evidence="1">Cell membrane</location>
        <topology evidence="1">Multi-pass membrane protein</topology>
    </subcellularLocation>
</comment>
<sequence length="325" mass="36589">MMKWIKWLGLAAVLICLWLFVRATDFSAVGILLRKTGLRFGYLIGITLVAYVFGTLSWWYCLGEYRKSVSIYQLFVVRHIGETLSLVNPTSIIAGETAKVFLLKNNGIERPVVIASILISRLLLIISQLTLLVGVLIPFLYSRDLLTFNRFYIWAVAAILLIAGICLLLYRQTVNAQWMLNIKRKLSAVTISWRQLTTYSGKATGLAFLFALLHWICGALEFYLIIRFLGFNVSLIRGLLVDLGVVVFKSAGAFVPGQLGVEEYGNKTMIAVIGIQSTTLWVAASILRRSRQLFWIIIGCCAWMLVQVTAKLTDKKRNGNFIYKS</sequence>
<dbReference type="PANTHER" id="PTHR39087:SF2">
    <property type="entry name" value="UPF0104 MEMBRANE PROTEIN MJ1595"/>
    <property type="match status" value="1"/>
</dbReference>
<evidence type="ECO:0000256" key="1">
    <source>
        <dbReference type="ARBA" id="ARBA00004651"/>
    </source>
</evidence>
<organism evidence="7 8">
    <name type="scientific">Pedobacter duraquae</name>
    <dbReference type="NCBI Taxonomy" id="425511"/>
    <lineage>
        <taxon>Bacteria</taxon>
        <taxon>Pseudomonadati</taxon>
        <taxon>Bacteroidota</taxon>
        <taxon>Sphingobacteriia</taxon>
        <taxon>Sphingobacteriales</taxon>
        <taxon>Sphingobacteriaceae</taxon>
        <taxon>Pedobacter</taxon>
    </lineage>
</organism>
<dbReference type="OrthoDB" id="1016056at2"/>
<keyword evidence="8" id="KW-1185">Reference proteome</keyword>
<gene>
    <name evidence="7" type="ORF">CLV32_2755</name>
</gene>
<evidence type="ECO:0000256" key="5">
    <source>
        <dbReference type="ARBA" id="ARBA00023136"/>
    </source>
</evidence>
<accession>A0A4R6II70</accession>
<feature type="transmembrane region" description="Helical" evidence="6">
    <location>
        <begin position="206"/>
        <end position="229"/>
    </location>
</feature>
<evidence type="ECO:0000256" key="6">
    <source>
        <dbReference type="SAM" id="Phobius"/>
    </source>
</evidence>
<dbReference type="AlphaFoldDB" id="A0A4R6II70"/>
<feature type="transmembrane region" description="Helical" evidence="6">
    <location>
        <begin position="293"/>
        <end position="310"/>
    </location>
</feature>
<name>A0A4R6II70_9SPHI</name>
<keyword evidence="3 6" id="KW-0812">Transmembrane</keyword>
<evidence type="ECO:0000313" key="8">
    <source>
        <dbReference type="Proteomes" id="UP000295499"/>
    </source>
</evidence>
<evidence type="ECO:0000256" key="3">
    <source>
        <dbReference type="ARBA" id="ARBA00022692"/>
    </source>
</evidence>
<protein>
    <submittedName>
        <fullName evidence="7">Lysylphosphatidylglycerol synthase-like protein</fullName>
    </submittedName>
</protein>
<feature type="transmembrane region" description="Helical" evidence="6">
    <location>
        <begin position="39"/>
        <end position="62"/>
    </location>
</feature>
<evidence type="ECO:0000256" key="4">
    <source>
        <dbReference type="ARBA" id="ARBA00022989"/>
    </source>
</evidence>
<dbReference type="EMBL" id="SNWM01000003">
    <property type="protein sequence ID" value="TDO21649.1"/>
    <property type="molecule type" value="Genomic_DNA"/>
</dbReference>
<dbReference type="Pfam" id="PF03706">
    <property type="entry name" value="LPG_synthase_TM"/>
    <property type="match status" value="1"/>
</dbReference>
<evidence type="ECO:0000313" key="7">
    <source>
        <dbReference type="EMBL" id="TDO21649.1"/>
    </source>
</evidence>
<dbReference type="Proteomes" id="UP000295499">
    <property type="component" value="Unassembled WGS sequence"/>
</dbReference>
<feature type="transmembrane region" description="Helical" evidence="6">
    <location>
        <begin position="151"/>
        <end position="170"/>
    </location>
</feature>
<keyword evidence="5 6" id="KW-0472">Membrane</keyword>
<keyword evidence="2" id="KW-1003">Cell membrane</keyword>
<dbReference type="PANTHER" id="PTHR39087">
    <property type="entry name" value="UPF0104 MEMBRANE PROTEIN MJ1595"/>
    <property type="match status" value="1"/>
</dbReference>